<keyword evidence="8" id="KW-0067">ATP-binding</keyword>
<evidence type="ECO:0000256" key="12">
    <source>
        <dbReference type="SAM" id="Coils"/>
    </source>
</evidence>
<comment type="similarity">
    <text evidence="1">Belongs to the ABC transporter superfamily. ABCF family. Translational throttle EttA subfamily.</text>
</comment>
<dbReference type="eggNOG" id="COG0488">
    <property type="taxonomic scope" value="Bacteria"/>
</dbReference>
<dbReference type="InterPro" id="IPR003439">
    <property type="entry name" value="ABC_transporter-like_ATP-bd"/>
</dbReference>
<evidence type="ECO:0000256" key="3">
    <source>
        <dbReference type="ARBA" id="ARBA00022555"/>
    </source>
</evidence>
<keyword evidence="15" id="KW-1185">Reference proteome</keyword>
<feature type="coiled-coil region" evidence="12">
    <location>
        <begin position="558"/>
        <end position="585"/>
    </location>
</feature>
<gene>
    <name evidence="14" type="ORF">Mucpa_3228</name>
</gene>
<dbReference type="CDD" id="cd03221">
    <property type="entry name" value="ABCF_EF-3"/>
    <property type="match status" value="2"/>
</dbReference>
<keyword evidence="2" id="KW-0963">Cytoplasm</keyword>
<keyword evidence="12" id="KW-0175">Coiled coil</keyword>
<dbReference type="PROSITE" id="PS00211">
    <property type="entry name" value="ABC_TRANSPORTER_1"/>
    <property type="match status" value="1"/>
</dbReference>
<evidence type="ECO:0000256" key="6">
    <source>
        <dbReference type="ARBA" id="ARBA00022741"/>
    </source>
</evidence>
<evidence type="ECO:0000256" key="7">
    <source>
        <dbReference type="ARBA" id="ARBA00022801"/>
    </source>
</evidence>
<dbReference type="PANTHER" id="PTHR42855:SF1">
    <property type="entry name" value="ABC TRANSPORTER DOMAIN-CONTAINING PROTEIN"/>
    <property type="match status" value="1"/>
</dbReference>
<dbReference type="GO" id="GO:0006412">
    <property type="term" value="P:translation"/>
    <property type="evidence" value="ECO:0007669"/>
    <property type="project" value="UniProtKB-KW"/>
</dbReference>
<dbReference type="RefSeq" id="WP_008507739.1">
    <property type="nucleotide sequence ID" value="NZ_CM001403.1"/>
</dbReference>
<dbReference type="GO" id="GO:0005524">
    <property type="term" value="F:ATP binding"/>
    <property type="evidence" value="ECO:0007669"/>
    <property type="project" value="UniProtKB-KW"/>
</dbReference>
<dbReference type="InterPro" id="IPR027417">
    <property type="entry name" value="P-loop_NTPase"/>
</dbReference>
<keyword evidence="6" id="KW-0547">Nucleotide-binding</keyword>
<dbReference type="InterPro" id="IPR037118">
    <property type="entry name" value="Val-tRNA_synth_C_sf"/>
</dbReference>
<dbReference type="InterPro" id="IPR032524">
    <property type="entry name" value="ABC_tran_C"/>
</dbReference>
<reference evidence="14" key="1">
    <citation type="submission" date="2011-09" db="EMBL/GenBank/DDBJ databases">
        <title>The permanent draft genome of Mucilaginibacter paludis DSM 18603.</title>
        <authorList>
            <consortium name="US DOE Joint Genome Institute (JGI-PGF)"/>
            <person name="Lucas S."/>
            <person name="Han J."/>
            <person name="Lapidus A."/>
            <person name="Bruce D."/>
            <person name="Goodwin L."/>
            <person name="Pitluck S."/>
            <person name="Peters L."/>
            <person name="Kyrpides N."/>
            <person name="Mavromatis K."/>
            <person name="Ivanova N."/>
            <person name="Mikhailova N."/>
            <person name="Held B."/>
            <person name="Detter J.C."/>
            <person name="Tapia R."/>
            <person name="Han C."/>
            <person name="Land M."/>
            <person name="Hauser L."/>
            <person name="Markowitz V."/>
            <person name="Cheng J.-F."/>
            <person name="Hugenholtz P."/>
            <person name="Woyke T."/>
            <person name="Wu D."/>
            <person name="Tindall B."/>
            <person name="Brambilla E."/>
            <person name="Klenk H.-P."/>
            <person name="Eisen J.A."/>
        </authorList>
    </citation>
    <scope>NUCLEOTIDE SEQUENCE [LARGE SCALE GENOMIC DNA]</scope>
    <source>
        <strain evidence="14">DSM 18603</strain>
    </source>
</reference>
<evidence type="ECO:0000256" key="1">
    <source>
        <dbReference type="ARBA" id="ARBA00005868"/>
    </source>
</evidence>
<organism evidence="14 15">
    <name type="scientific">Mucilaginibacter paludis DSM 18603</name>
    <dbReference type="NCBI Taxonomy" id="714943"/>
    <lineage>
        <taxon>Bacteria</taxon>
        <taxon>Pseudomonadati</taxon>
        <taxon>Bacteroidota</taxon>
        <taxon>Sphingobacteriia</taxon>
        <taxon>Sphingobacteriales</taxon>
        <taxon>Sphingobacteriaceae</taxon>
        <taxon>Mucilaginibacter</taxon>
    </lineage>
</organism>
<dbReference type="Gene3D" id="3.40.50.300">
    <property type="entry name" value="P-loop containing nucleotide triphosphate hydrolases"/>
    <property type="match status" value="2"/>
</dbReference>
<proteinExistence type="inferred from homology"/>
<keyword evidence="9" id="KW-0810">Translation regulation</keyword>
<dbReference type="GO" id="GO:0019843">
    <property type="term" value="F:rRNA binding"/>
    <property type="evidence" value="ECO:0007669"/>
    <property type="project" value="UniProtKB-KW"/>
</dbReference>
<dbReference type="OrthoDB" id="9804035at2"/>
<keyword evidence="10" id="KW-0694">RNA-binding</keyword>
<evidence type="ECO:0000259" key="13">
    <source>
        <dbReference type="PROSITE" id="PS50893"/>
    </source>
</evidence>
<dbReference type="InterPro" id="IPR017871">
    <property type="entry name" value="ABC_transporter-like_CS"/>
</dbReference>
<keyword evidence="5" id="KW-0677">Repeat</keyword>
<dbReference type="Pfam" id="PF16326">
    <property type="entry name" value="ABC_tran_CTD"/>
    <property type="match status" value="1"/>
</dbReference>
<dbReference type="PANTHER" id="PTHR42855">
    <property type="entry name" value="ABC TRANSPORTER ATP-BINDING SUBUNIT"/>
    <property type="match status" value="1"/>
</dbReference>
<dbReference type="InterPro" id="IPR051309">
    <property type="entry name" value="ABCF_ATPase"/>
</dbReference>
<evidence type="ECO:0000256" key="9">
    <source>
        <dbReference type="ARBA" id="ARBA00022845"/>
    </source>
</evidence>
<dbReference type="GO" id="GO:0006417">
    <property type="term" value="P:regulation of translation"/>
    <property type="evidence" value="ECO:0007669"/>
    <property type="project" value="UniProtKB-KW"/>
</dbReference>
<evidence type="ECO:0000313" key="15">
    <source>
        <dbReference type="Proteomes" id="UP000002774"/>
    </source>
</evidence>
<feature type="domain" description="ABC transporter" evidence="13">
    <location>
        <begin position="5"/>
        <end position="250"/>
    </location>
</feature>
<dbReference type="STRING" id="714943.Mucpa_3228"/>
<dbReference type="SMART" id="SM00382">
    <property type="entry name" value="AAA"/>
    <property type="match status" value="2"/>
</dbReference>
<dbReference type="SUPFAM" id="SSF52540">
    <property type="entry name" value="P-loop containing nucleoside triphosphate hydrolases"/>
    <property type="match status" value="2"/>
</dbReference>
<dbReference type="Proteomes" id="UP000002774">
    <property type="component" value="Chromosome"/>
</dbReference>
<keyword evidence="7" id="KW-0378">Hydrolase</keyword>
<feature type="domain" description="ABC transporter" evidence="13">
    <location>
        <begin position="315"/>
        <end position="533"/>
    </location>
</feature>
<dbReference type="GO" id="GO:0000049">
    <property type="term" value="F:tRNA binding"/>
    <property type="evidence" value="ECO:0007669"/>
    <property type="project" value="UniProtKB-KW"/>
</dbReference>
<dbReference type="InterPro" id="IPR032781">
    <property type="entry name" value="ABC_tran_Xtn"/>
</dbReference>
<dbReference type="PROSITE" id="PS50893">
    <property type="entry name" value="ABC_TRANSPORTER_2"/>
    <property type="match status" value="2"/>
</dbReference>
<evidence type="ECO:0000256" key="4">
    <source>
        <dbReference type="ARBA" id="ARBA00022730"/>
    </source>
</evidence>
<keyword evidence="4" id="KW-0699">rRNA-binding</keyword>
<dbReference type="FunFam" id="3.40.50.300:FF:000011">
    <property type="entry name" value="Putative ABC transporter ATP-binding component"/>
    <property type="match status" value="1"/>
</dbReference>
<dbReference type="GO" id="GO:0003677">
    <property type="term" value="F:DNA binding"/>
    <property type="evidence" value="ECO:0007669"/>
    <property type="project" value="InterPro"/>
</dbReference>
<dbReference type="FunFam" id="3.40.50.300:FF:000183">
    <property type="entry name" value="ABC transporter ATP-binding protein yjjK"/>
    <property type="match status" value="1"/>
</dbReference>
<dbReference type="AlphaFoldDB" id="H1YG68"/>
<dbReference type="Gene3D" id="1.10.287.380">
    <property type="entry name" value="Valyl-tRNA synthetase, C-terminal domain"/>
    <property type="match status" value="1"/>
</dbReference>
<keyword evidence="3" id="KW-0820">tRNA-binding</keyword>
<dbReference type="HOGENOM" id="CLU_000604_36_0_10"/>
<evidence type="ECO:0000256" key="2">
    <source>
        <dbReference type="ARBA" id="ARBA00022490"/>
    </source>
</evidence>
<dbReference type="InterPro" id="IPR003593">
    <property type="entry name" value="AAA+_ATPase"/>
</dbReference>
<keyword evidence="11" id="KW-0648">Protein biosynthesis</keyword>
<protein>
    <submittedName>
        <fullName evidence="14">ABC transporter related protein</fullName>
    </submittedName>
</protein>
<dbReference type="Pfam" id="PF12848">
    <property type="entry name" value="ABC_tran_Xtn"/>
    <property type="match status" value="1"/>
</dbReference>
<evidence type="ECO:0000256" key="8">
    <source>
        <dbReference type="ARBA" id="ARBA00022840"/>
    </source>
</evidence>
<evidence type="ECO:0000313" key="14">
    <source>
        <dbReference type="EMBL" id="EHQ27332.1"/>
    </source>
</evidence>
<evidence type="ECO:0000256" key="5">
    <source>
        <dbReference type="ARBA" id="ARBA00022737"/>
    </source>
</evidence>
<dbReference type="Pfam" id="PF00005">
    <property type="entry name" value="ABC_tran"/>
    <property type="match status" value="2"/>
</dbReference>
<evidence type="ECO:0000256" key="11">
    <source>
        <dbReference type="ARBA" id="ARBA00022917"/>
    </source>
</evidence>
<dbReference type="EMBL" id="CM001403">
    <property type="protein sequence ID" value="EHQ27332.1"/>
    <property type="molecule type" value="Genomic_DNA"/>
</dbReference>
<evidence type="ECO:0000256" key="10">
    <source>
        <dbReference type="ARBA" id="ARBA00022884"/>
    </source>
</evidence>
<accession>H1YG68</accession>
<name>H1YG68_9SPHI</name>
<sequence length="626" mass="71191">MSTYISAENLGHSFNDTWLFRQLTFGINRGRRVALVGVNGAGKSTLLKLLAGKFLPVEGKVVRSKELKLGYLEQDPQFVKGATISDFIFQSDNIQQQLIRQYEELLENDPENYKAIEKVTEEISNLEAWEYEHKIKTILGRLDIHHLEQKIETLSGGQKKRLALAQLLIADPEIYVLDEPTNHLDIDTIEWLESLLTERNKTILLVTHDRYFLDNICNEIIEIDRGKINNYSGSYLYYLEKKADREAAETAQFAKNSNLLRKELDWMRRQPQARGTKSKARIDAFYDLEEKTKDGGPKEKVQLSLKSARQGNKIMEIEHLSKGFDGRILIDDFSYTFKKGDRIGLAGKNGTGKSTYLNIITGSLQPDKGKVDKGETTVMGYFHQSGITFKDNERVIDVVKNVAEFITMADGKTITASNLLTQFLFPPAKQYGFISNLSGGEKKRLQLMHILMMNPNFLILDEPTNDLDIDTLNVLEEFLIGYAGVLVLVTHDRYLLDKLTDQLFILEGNGKVRIYNGNYSSYRIEQEEIKADAKKASKAIAAQPAVAQSPAPKKSKLGFKEQKELQDLEKDIAHLEQEIKSFTVQLNSGITSHEELAYLADKIQDMNDSLNEKTFRWLELTELNEA</sequence>
<dbReference type="GO" id="GO:0016887">
    <property type="term" value="F:ATP hydrolysis activity"/>
    <property type="evidence" value="ECO:0007669"/>
    <property type="project" value="InterPro"/>
</dbReference>